<dbReference type="Gene3D" id="1.10.260.40">
    <property type="entry name" value="lambda repressor-like DNA-binding domains"/>
    <property type="match status" value="1"/>
</dbReference>
<evidence type="ECO:0000313" key="4">
    <source>
        <dbReference type="Proteomes" id="UP000069912"/>
    </source>
</evidence>
<dbReference type="SMART" id="SM00530">
    <property type="entry name" value="HTH_XRE"/>
    <property type="match status" value="1"/>
</dbReference>
<dbReference type="Proteomes" id="UP000234239">
    <property type="component" value="Unassembled WGS sequence"/>
</dbReference>
<dbReference type="Proteomes" id="UP000069912">
    <property type="component" value="Chromosome"/>
</dbReference>
<dbReference type="PROSITE" id="PS50943">
    <property type="entry name" value="HTH_CROC1"/>
    <property type="match status" value="1"/>
</dbReference>
<dbReference type="AlphaFoldDB" id="A0A0X8FA14"/>
<reference evidence="3 5" key="3">
    <citation type="submission" date="2017-12" db="EMBL/GenBank/DDBJ databases">
        <title>Phylogenetic diversity of female urinary microbiome.</title>
        <authorList>
            <person name="Thomas-White K."/>
            <person name="Wolfe A.J."/>
        </authorList>
    </citation>
    <scope>NUCLEOTIDE SEQUENCE [LARGE SCALE GENOMIC DNA]</scope>
    <source>
        <strain evidence="3 5">UMB0139</strain>
    </source>
</reference>
<name>A0A0X8FA14_9LACT</name>
<dbReference type="Pfam" id="PF01381">
    <property type="entry name" value="HTH_3"/>
    <property type="match status" value="1"/>
</dbReference>
<protein>
    <submittedName>
        <fullName evidence="3">XRE family transcriptional regulator</fullName>
    </submittedName>
</protein>
<evidence type="ECO:0000259" key="1">
    <source>
        <dbReference type="PROSITE" id="PS50943"/>
    </source>
</evidence>
<reference evidence="4" key="2">
    <citation type="submission" date="2016-01" db="EMBL/GenBank/DDBJ databases">
        <title>Six Aerococcus type strain genome sequencing and assembly using PacBio and Illumina Hiseq.</title>
        <authorList>
            <person name="Carkaci D."/>
            <person name="Dargis R."/>
            <person name="Nielsen X.C."/>
            <person name="Skovgaard O."/>
            <person name="Fuursted K."/>
            <person name="Christensen J.J."/>
        </authorList>
    </citation>
    <scope>NUCLEOTIDE SEQUENCE [LARGE SCALE GENOMIC DNA]</scope>
    <source>
        <strain evidence="4">CCUG43001</strain>
    </source>
</reference>
<dbReference type="CDD" id="cd00093">
    <property type="entry name" value="HTH_XRE"/>
    <property type="match status" value="1"/>
</dbReference>
<proteinExistence type="predicted"/>
<sequence>MKRKYLGDWRKSRGMTQEQLAQAVHITTRTIANYEKDPNNLYHASYANVLKIAEVLNIHPDQLEIK</sequence>
<dbReference type="SUPFAM" id="SSF47413">
    <property type="entry name" value="lambda repressor-like DNA-binding domains"/>
    <property type="match status" value="1"/>
</dbReference>
<dbReference type="KEGG" id="asan:AWM72_00445"/>
<dbReference type="EMBL" id="PKGY01000001">
    <property type="protein sequence ID" value="PKZ23050.1"/>
    <property type="molecule type" value="Genomic_DNA"/>
</dbReference>
<dbReference type="OrthoDB" id="2135170at2"/>
<reference evidence="2 4" key="1">
    <citation type="journal article" date="2016" name="Genome Announc.">
        <title>Complete Genome Sequences of Aerococcus christensenii CCUG 28831T, Aerococcus sanguinicola CCUG 43001T, Aerococcus urinae CCUG 36881T, Aerococcus urinaeequi CCUG 28094T, Aerococcus urinaehominis CCUG 42038 BT, and Aerococcus viridans CCUG 4311T.</title>
        <authorList>
            <person name="Carkaci D."/>
            <person name="Dargis R."/>
            <person name="Nielsen X.C."/>
            <person name="Skovgaard O."/>
            <person name="Fuursted K."/>
            <person name="Christensen J.J."/>
        </authorList>
    </citation>
    <scope>NUCLEOTIDE SEQUENCE [LARGE SCALE GENOMIC DNA]</scope>
    <source>
        <strain evidence="2 4">CCUG43001</strain>
    </source>
</reference>
<dbReference type="RefSeq" id="WP_067971590.1">
    <property type="nucleotide sequence ID" value="NZ_CAJHKM010000003.1"/>
</dbReference>
<dbReference type="EMBL" id="CP014160">
    <property type="protein sequence ID" value="AMB93343.1"/>
    <property type="molecule type" value="Genomic_DNA"/>
</dbReference>
<evidence type="ECO:0000313" key="5">
    <source>
        <dbReference type="Proteomes" id="UP000234239"/>
    </source>
</evidence>
<dbReference type="GO" id="GO:0003677">
    <property type="term" value="F:DNA binding"/>
    <property type="evidence" value="ECO:0007669"/>
    <property type="project" value="InterPro"/>
</dbReference>
<dbReference type="GeneID" id="92902542"/>
<dbReference type="InterPro" id="IPR001387">
    <property type="entry name" value="Cro/C1-type_HTH"/>
</dbReference>
<feature type="domain" description="HTH cro/C1-type" evidence="1">
    <location>
        <begin position="9"/>
        <end position="63"/>
    </location>
</feature>
<organism evidence="2 4">
    <name type="scientific">Aerococcus sanguinicola</name>
    <dbReference type="NCBI Taxonomy" id="119206"/>
    <lineage>
        <taxon>Bacteria</taxon>
        <taxon>Bacillati</taxon>
        <taxon>Bacillota</taxon>
        <taxon>Bacilli</taxon>
        <taxon>Lactobacillales</taxon>
        <taxon>Aerococcaceae</taxon>
        <taxon>Aerococcus</taxon>
    </lineage>
</organism>
<accession>A0A0X8FA14</accession>
<evidence type="ECO:0000313" key="3">
    <source>
        <dbReference type="EMBL" id="PKZ23050.1"/>
    </source>
</evidence>
<gene>
    <name evidence="2" type="ORF">AWM72_00445</name>
    <name evidence="3" type="ORF">CYJ28_00400</name>
</gene>
<evidence type="ECO:0000313" key="2">
    <source>
        <dbReference type="EMBL" id="AMB93343.1"/>
    </source>
</evidence>
<keyword evidence="4" id="KW-1185">Reference proteome</keyword>
<dbReference type="InterPro" id="IPR010982">
    <property type="entry name" value="Lambda_DNA-bd_dom_sf"/>
</dbReference>